<dbReference type="SMART" id="SM00346">
    <property type="entry name" value="HTH_ICLR"/>
    <property type="match status" value="1"/>
</dbReference>
<evidence type="ECO:0000256" key="3">
    <source>
        <dbReference type="ARBA" id="ARBA00023163"/>
    </source>
</evidence>
<keyword evidence="2" id="KW-0238">DNA-binding</keyword>
<feature type="domain" description="HTH iclR-type" evidence="5">
    <location>
        <begin position="28"/>
        <end position="89"/>
    </location>
</feature>
<name>A0ABN1BRZ5_9BURK</name>
<dbReference type="RefSeq" id="WP_343927497.1">
    <property type="nucleotide sequence ID" value="NZ_BAAAEN010000006.1"/>
</dbReference>
<feature type="domain" description="IclR-ED" evidence="6">
    <location>
        <begin position="90"/>
        <end position="273"/>
    </location>
</feature>
<feature type="region of interest" description="Disordered" evidence="4">
    <location>
        <begin position="1"/>
        <end position="21"/>
    </location>
</feature>
<dbReference type="InterPro" id="IPR029016">
    <property type="entry name" value="GAF-like_dom_sf"/>
</dbReference>
<organism evidence="7 8">
    <name type="scientific">Pigmentiphaga daeguensis</name>
    <dbReference type="NCBI Taxonomy" id="414049"/>
    <lineage>
        <taxon>Bacteria</taxon>
        <taxon>Pseudomonadati</taxon>
        <taxon>Pseudomonadota</taxon>
        <taxon>Betaproteobacteria</taxon>
        <taxon>Burkholderiales</taxon>
        <taxon>Alcaligenaceae</taxon>
        <taxon>Pigmentiphaga</taxon>
    </lineage>
</organism>
<sequence>MSIIPDMRKSSSGNTRTANVEGRRGDFMTSLAKGLEILAAFEVGRPLGNQELVVITGLPKTTVSRMTGTLASLGYLRLDEQSRKYSMGARVLGLGASVQRHIGLLRTARPHMQRLADEQDIAVILGARDRTGLVFLEVIHPPRNELTINTDAGSVVPIERTSIGLAYLVAAPVRERVHMLHALREAHPDNWEDVRGVVERAHKSYRERGFVVSQRGRGGLICGVGVPMVLGPKGIFSFACVGPRIQLPEVRLVQVLGPRLVETVAAIGQAMRAAGPYLG</sequence>
<dbReference type="Pfam" id="PF09339">
    <property type="entry name" value="HTH_IclR"/>
    <property type="match status" value="1"/>
</dbReference>
<gene>
    <name evidence="7" type="ORF">GCM10009097_21520</name>
</gene>
<keyword evidence="1" id="KW-0805">Transcription regulation</keyword>
<evidence type="ECO:0000256" key="1">
    <source>
        <dbReference type="ARBA" id="ARBA00023015"/>
    </source>
</evidence>
<comment type="caution">
    <text evidence="7">The sequence shown here is derived from an EMBL/GenBank/DDBJ whole genome shotgun (WGS) entry which is preliminary data.</text>
</comment>
<proteinExistence type="predicted"/>
<evidence type="ECO:0000259" key="5">
    <source>
        <dbReference type="PROSITE" id="PS51077"/>
    </source>
</evidence>
<evidence type="ECO:0000259" key="6">
    <source>
        <dbReference type="PROSITE" id="PS51078"/>
    </source>
</evidence>
<evidence type="ECO:0000313" key="7">
    <source>
        <dbReference type="EMBL" id="GAA0504319.1"/>
    </source>
</evidence>
<evidence type="ECO:0000313" key="8">
    <source>
        <dbReference type="Proteomes" id="UP001501706"/>
    </source>
</evidence>
<reference evidence="7 8" key="1">
    <citation type="journal article" date="2019" name="Int. J. Syst. Evol. Microbiol.">
        <title>The Global Catalogue of Microorganisms (GCM) 10K type strain sequencing project: providing services to taxonomists for standard genome sequencing and annotation.</title>
        <authorList>
            <consortium name="The Broad Institute Genomics Platform"/>
            <consortium name="The Broad Institute Genome Sequencing Center for Infectious Disease"/>
            <person name="Wu L."/>
            <person name="Ma J."/>
        </authorList>
    </citation>
    <scope>NUCLEOTIDE SEQUENCE [LARGE SCALE GENOMIC DNA]</scope>
    <source>
        <strain evidence="7 8">JCM 14330</strain>
    </source>
</reference>
<dbReference type="PROSITE" id="PS51078">
    <property type="entry name" value="ICLR_ED"/>
    <property type="match status" value="1"/>
</dbReference>
<dbReference type="Proteomes" id="UP001501706">
    <property type="component" value="Unassembled WGS sequence"/>
</dbReference>
<protein>
    <submittedName>
        <fullName evidence="7">IclR family transcriptional regulator</fullName>
    </submittedName>
</protein>
<dbReference type="Gene3D" id="3.30.450.40">
    <property type="match status" value="1"/>
</dbReference>
<dbReference type="Pfam" id="PF01614">
    <property type="entry name" value="IclR_C"/>
    <property type="match status" value="1"/>
</dbReference>
<dbReference type="SUPFAM" id="SSF46785">
    <property type="entry name" value="Winged helix' DNA-binding domain"/>
    <property type="match status" value="1"/>
</dbReference>
<keyword evidence="8" id="KW-1185">Reference proteome</keyword>
<dbReference type="InterPro" id="IPR014757">
    <property type="entry name" value="Tscrpt_reg_IclR_C"/>
</dbReference>
<dbReference type="Gene3D" id="1.10.10.10">
    <property type="entry name" value="Winged helix-like DNA-binding domain superfamily/Winged helix DNA-binding domain"/>
    <property type="match status" value="1"/>
</dbReference>
<dbReference type="InterPro" id="IPR050707">
    <property type="entry name" value="HTH_MetabolicPath_Reg"/>
</dbReference>
<dbReference type="PANTHER" id="PTHR30136">
    <property type="entry name" value="HELIX-TURN-HELIX TRANSCRIPTIONAL REGULATOR, ICLR FAMILY"/>
    <property type="match status" value="1"/>
</dbReference>
<keyword evidence="3" id="KW-0804">Transcription</keyword>
<dbReference type="PANTHER" id="PTHR30136:SF33">
    <property type="entry name" value="TRANSCRIPTIONAL REGULATORY PROTEIN"/>
    <property type="match status" value="1"/>
</dbReference>
<accession>A0ABN1BRZ5</accession>
<dbReference type="PROSITE" id="PS51077">
    <property type="entry name" value="HTH_ICLR"/>
    <property type="match status" value="1"/>
</dbReference>
<dbReference type="InterPro" id="IPR036390">
    <property type="entry name" value="WH_DNA-bd_sf"/>
</dbReference>
<dbReference type="InterPro" id="IPR005471">
    <property type="entry name" value="Tscrpt_reg_IclR_N"/>
</dbReference>
<evidence type="ECO:0000256" key="4">
    <source>
        <dbReference type="SAM" id="MobiDB-lite"/>
    </source>
</evidence>
<dbReference type="InterPro" id="IPR036388">
    <property type="entry name" value="WH-like_DNA-bd_sf"/>
</dbReference>
<dbReference type="EMBL" id="BAAAEN010000006">
    <property type="protein sequence ID" value="GAA0504319.1"/>
    <property type="molecule type" value="Genomic_DNA"/>
</dbReference>
<evidence type="ECO:0000256" key="2">
    <source>
        <dbReference type="ARBA" id="ARBA00023125"/>
    </source>
</evidence>
<dbReference type="SUPFAM" id="SSF55781">
    <property type="entry name" value="GAF domain-like"/>
    <property type="match status" value="1"/>
</dbReference>